<sequence>MTEAGTPVEDDDAGEPSTGAPTPAESVPEDDADGNEDSAAGDGDDKDVDVDEQDDEISVPVPRPRGRPRGRGRGALIGSDRAKVKGRGRGTGRGRGRGRGSRGGGITIRLPKRTGDDGQADSEELPVGDEGTPGLEDTGGEVLGGGKPFRMIQGKAYIIDGDEYVTDDDPIGDTKIDKNGNLLGGERRKFKAQTFALPMRHPERMYILAIDAARTSGFRDSLYYFRRNLLALKLNATQPEKEYLIEIGKLGSHLRTRSVTLITARSAYKLHGAKMILDGRWVVDDYFEDKVLAEIKEKGLKPGDPVGDLAEPQTAQAADTLALASAAQKAERGGGQGIYRAGGPTTIFGGSGWGPYSDGPLNAVRKSLLNRDGLNEENWMLIAAQRTVELDEEWAKQRRQALRPYGGLYGDVGREEAVPGEKREAGEEGGQRTRKKVRMEEATVPMGIYEPHSGIVLYRADTQPTKSRWESLPDTAGKRQVLGGTKTGNGAWALAWVDTVMEVQNEDDEAVEAARQREELLAQSAET</sequence>
<gene>
    <name evidence="1" type="ORF">BV25DRAFT_1967870</name>
</gene>
<evidence type="ECO:0000313" key="1">
    <source>
        <dbReference type="EMBL" id="KAI0058359.1"/>
    </source>
</evidence>
<organism evidence="1 2">
    <name type="scientific">Artomyces pyxidatus</name>
    <dbReference type="NCBI Taxonomy" id="48021"/>
    <lineage>
        <taxon>Eukaryota</taxon>
        <taxon>Fungi</taxon>
        <taxon>Dikarya</taxon>
        <taxon>Basidiomycota</taxon>
        <taxon>Agaricomycotina</taxon>
        <taxon>Agaricomycetes</taxon>
        <taxon>Russulales</taxon>
        <taxon>Auriscalpiaceae</taxon>
        <taxon>Artomyces</taxon>
    </lineage>
</organism>
<name>A0ACB8SP67_9AGAM</name>
<protein>
    <submittedName>
        <fullName evidence="1">Uncharacterized protein</fullName>
    </submittedName>
</protein>
<comment type="caution">
    <text evidence="1">The sequence shown here is derived from an EMBL/GenBank/DDBJ whole genome shotgun (WGS) entry which is preliminary data.</text>
</comment>
<reference evidence="1" key="2">
    <citation type="journal article" date="2022" name="New Phytol.">
        <title>Evolutionary transition to the ectomycorrhizal habit in the genomes of a hyperdiverse lineage of mushroom-forming fungi.</title>
        <authorList>
            <person name="Looney B."/>
            <person name="Miyauchi S."/>
            <person name="Morin E."/>
            <person name="Drula E."/>
            <person name="Courty P.E."/>
            <person name="Kohler A."/>
            <person name="Kuo A."/>
            <person name="LaButti K."/>
            <person name="Pangilinan J."/>
            <person name="Lipzen A."/>
            <person name="Riley R."/>
            <person name="Andreopoulos W."/>
            <person name="He G."/>
            <person name="Johnson J."/>
            <person name="Nolan M."/>
            <person name="Tritt A."/>
            <person name="Barry K.W."/>
            <person name="Grigoriev I.V."/>
            <person name="Nagy L.G."/>
            <person name="Hibbett D."/>
            <person name="Henrissat B."/>
            <person name="Matheny P.B."/>
            <person name="Labbe J."/>
            <person name="Martin F.M."/>
        </authorList>
    </citation>
    <scope>NUCLEOTIDE SEQUENCE</scope>
    <source>
        <strain evidence="1">HHB10654</strain>
    </source>
</reference>
<keyword evidence="2" id="KW-1185">Reference proteome</keyword>
<dbReference type="EMBL" id="MU277236">
    <property type="protein sequence ID" value="KAI0058359.1"/>
    <property type="molecule type" value="Genomic_DNA"/>
</dbReference>
<proteinExistence type="predicted"/>
<reference evidence="1" key="1">
    <citation type="submission" date="2021-03" db="EMBL/GenBank/DDBJ databases">
        <authorList>
            <consortium name="DOE Joint Genome Institute"/>
            <person name="Ahrendt S."/>
            <person name="Looney B.P."/>
            <person name="Miyauchi S."/>
            <person name="Morin E."/>
            <person name="Drula E."/>
            <person name="Courty P.E."/>
            <person name="Chicoki N."/>
            <person name="Fauchery L."/>
            <person name="Kohler A."/>
            <person name="Kuo A."/>
            <person name="Labutti K."/>
            <person name="Pangilinan J."/>
            <person name="Lipzen A."/>
            <person name="Riley R."/>
            <person name="Andreopoulos W."/>
            <person name="He G."/>
            <person name="Johnson J."/>
            <person name="Barry K.W."/>
            <person name="Grigoriev I.V."/>
            <person name="Nagy L."/>
            <person name="Hibbett D."/>
            <person name="Henrissat B."/>
            <person name="Matheny P.B."/>
            <person name="Labbe J."/>
            <person name="Martin F."/>
        </authorList>
    </citation>
    <scope>NUCLEOTIDE SEQUENCE</scope>
    <source>
        <strain evidence="1">HHB10654</strain>
    </source>
</reference>
<accession>A0ACB8SP67</accession>
<dbReference type="Proteomes" id="UP000814140">
    <property type="component" value="Unassembled WGS sequence"/>
</dbReference>
<evidence type="ECO:0000313" key="2">
    <source>
        <dbReference type="Proteomes" id="UP000814140"/>
    </source>
</evidence>